<dbReference type="Gene3D" id="1.10.10.60">
    <property type="entry name" value="Homeodomain-like"/>
    <property type="match status" value="2"/>
</dbReference>
<keyword evidence="7" id="KW-1185">Reference proteome</keyword>
<dbReference type="Pfam" id="PF00046">
    <property type="entry name" value="Homeodomain"/>
    <property type="match status" value="2"/>
</dbReference>
<sequence length="465" mass="51867">MLPSALYWDLVGSSALLNLPAAPGFGNLGKSFLIENLLRAGAPSPAQLRPFPANPCLTPLRRTTAARQRGPRRRREAASSRRQPQLFPNTFFSEPRHSTQHAAVGPVSTLHPPLLFQESVLPLLTQESNSKSRRGILRRAVFSEDQRKTLEKMFQKQKYISKTDRKKLALNLGLKESQLFKAKNDNKLSLTCKQVKIWFQNRRMKWRNSKEKEVLSNRCLQEDGLQENYLSRSTMNFTSPCPSMWEMSEERASPRWRENSPGSSETLTSTQPSPRANSLQSPLYLYPDQDTANKASSSSCTDFKIELLEPTQILQETFGVAGVGRTDRLCTRGDEFGVEVLPEGQARTSMFSGCAADAEISLPNPTALGTEEALLIPLIEDPPYESESLKLGRVDRDVRRSVFECSCAAVLEEIMQEVKYSPVEKATITVFLFEASVATEKSMPFSAHCSIVSSVARGSKAMLAI</sequence>
<dbReference type="SMART" id="SM00389">
    <property type="entry name" value="HOX"/>
    <property type="match status" value="1"/>
</dbReference>
<dbReference type="InterPro" id="IPR051662">
    <property type="entry name" value="H2.0_Homeobox_NeuralPatt"/>
</dbReference>
<evidence type="ECO:0000256" key="3">
    <source>
        <dbReference type="SAM" id="MobiDB-lite"/>
    </source>
</evidence>
<feature type="region of interest" description="Disordered" evidence="3">
    <location>
        <begin position="241"/>
        <end position="281"/>
    </location>
</feature>
<comment type="caution">
    <text evidence="5">The sequence shown here is derived from an EMBL/GenBank/DDBJ whole genome shotgun (WGS) entry which is preliminary data.</text>
</comment>
<reference evidence="6" key="3">
    <citation type="submission" date="2022-01" db="EMBL/GenBank/DDBJ databases">
        <authorList>
            <person name="Rubenstein D.R."/>
        </authorList>
    </citation>
    <scope>NUCLEOTIDE SEQUENCE</scope>
    <source>
        <strain evidence="6">SS15</strain>
        <tissue evidence="6">Liver</tissue>
    </source>
</reference>
<name>A0A835TU11_9PASS</name>
<dbReference type="GO" id="GO:0005634">
    <property type="term" value="C:nucleus"/>
    <property type="evidence" value="ECO:0007669"/>
    <property type="project" value="UniProtKB-SubCell"/>
</dbReference>
<keyword evidence="1 2" id="KW-0539">Nucleus</keyword>
<evidence type="ECO:0000313" key="6">
    <source>
        <dbReference type="EMBL" id="KAI1239313.1"/>
    </source>
</evidence>
<feature type="region of interest" description="Disordered" evidence="3">
    <location>
        <begin position="49"/>
        <end position="93"/>
    </location>
</feature>
<accession>A0A835TU11</accession>
<dbReference type="OrthoDB" id="6159439at2759"/>
<feature type="domain" description="Homeobox" evidence="4">
    <location>
        <begin position="133"/>
        <end position="209"/>
    </location>
</feature>
<proteinExistence type="predicted"/>
<dbReference type="AlphaFoldDB" id="A0A835TU11"/>
<reference evidence="6 7" key="2">
    <citation type="journal article" date="2021" name="J. Hered.">
        <title>Feather Gene Expression Elucidates the Developmental Basis of Plumage Iridescence in African Starlings.</title>
        <authorList>
            <person name="Rubenstein D.R."/>
            <person name="Corvelo A."/>
            <person name="MacManes M.D."/>
            <person name="Maia R."/>
            <person name="Narzisi G."/>
            <person name="Rousaki A."/>
            <person name="Vandenabeele P."/>
            <person name="Shawkey M.D."/>
            <person name="Solomon J."/>
        </authorList>
    </citation>
    <scope>NUCLEOTIDE SEQUENCE [LARGE SCALE GENOMIC DNA]</scope>
    <source>
        <strain evidence="6">SS15</strain>
    </source>
</reference>
<dbReference type="GO" id="GO:0006357">
    <property type="term" value="P:regulation of transcription by RNA polymerase II"/>
    <property type="evidence" value="ECO:0007669"/>
    <property type="project" value="TreeGrafter"/>
</dbReference>
<evidence type="ECO:0000256" key="2">
    <source>
        <dbReference type="RuleBase" id="RU000682"/>
    </source>
</evidence>
<dbReference type="Proteomes" id="UP000618051">
    <property type="component" value="Unassembled WGS sequence"/>
</dbReference>
<dbReference type="PANTHER" id="PTHR24331">
    <property type="entry name" value="DBX"/>
    <property type="match status" value="1"/>
</dbReference>
<protein>
    <recommendedName>
        <fullName evidence="4">Homeobox domain-containing protein</fullName>
    </recommendedName>
</protein>
<gene>
    <name evidence="6" type="ORF">IHE44_0012430</name>
    <name evidence="5" type="ORF">IHE44_015199</name>
</gene>
<dbReference type="EMBL" id="JADDUC010000100">
    <property type="protein sequence ID" value="KAG0118831.1"/>
    <property type="molecule type" value="Genomic_DNA"/>
</dbReference>
<dbReference type="SUPFAM" id="SSF46689">
    <property type="entry name" value="Homeodomain-like"/>
    <property type="match status" value="1"/>
</dbReference>
<feature type="DNA-binding region" description="Homeobox" evidence="1">
    <location>
        <begin position="135"/>
        <end position="210"/>
    </location>
</feature>
<organism evidence="5">
    <name type="scientific">Lamprotornis superbus</name>
    <dbReference type="NCBI Taxonomy" id="245042"/>
    <lineage>
        <taxon>Eukaryota</taxon>
        <taxon>Metazoa</taxon>
        <taxon>Chordata</taxon>
        <taxon>Craniata</taxon>
        <taxon>Vertebrata</taxon>
        <taxon>Euteleostomi</taxon>
        <taxon>Archelosauria</taxon>
        <taxon>Archosauria</taxon>
        <taxon>Dinosauria</taxon>
        <taxon>Saurischia</taxon>
        <taxon>Theropoda</taxon>
        <taxon>Coelurosauria</taxon>
        <taxon>Aves</taxon>
        <taxon>Neognathae</taxon>
        <taxon>Neoaves</taxon>
        <taxon>Telluraves</taxon>
        <taxon>Australaves</taxon>
        <taxon>Passeriformes</taxon>
        <taxon>Sturnidae</taxon>
        <taxon>Lamprotornis</taxon>
    </lineage>
</organism>
<dbReference type="EMBL" id="JADDUC020000005">
    <property type="protein sequence ID" value="KAI1239313.1"/>
    <property type="molecule type" value="Genomic_DNA"/>
</dbReference>
<evidence type="ECO:0000256" key="1">
    <source>
        <dbReference type="PROSITE-ProRule" id="PRU00108"/>
    </source>
</evidence>
<keyword evidence="1 2" id="KW-0371">Homeobox</keyword>
<dbReference type="PROSITE" id="PS50071">
    <property type="entry name" value="HOMEOBOX_2"/>
    <property type="match status" value="1"/>
</dbReference>
<feature type="compositionally biased region" description="Polar residues" evidence="3">
    <location>
        <begin position="260"/>
        <end position="281"/>
    </location>
</feature>
<feature type="compositionally biased region" description="Basic and acidic residues" evidence="3">
    <location>
        <begin position="248"/>
        <end position="258"/>
    </location>
</feature>
<dbReference type="GO" id="GO:0003677">
    <property type="term" value="F:DNA binding"/>
    <property type="evidence" value="ECO:0007669"/>
    <property type="project" value="UniProtKB-UniRule"/>
</dbReference>
<evidence type="ECO:0000313" key="7">
    <source>
        <dbReference type="Proteomes" id="UP000618051"/>
    </source>
</evidence>
<evidence type="ECO:0000259" key="4">
    <source>
        <dbReference type="PROSITE" id="PS50071"/>
    </source>
</evidence>
<evidence type="ECO:0000313" key="5">
    <source>
        <dbReference type="EMBL" id="KAG0118831.1"/>
    </source>
</evidence>
<dbReference type="InterPro" id="IPR001356">
    <property type="entry name" value="HD"/>
</dbReference>
<keyword evidence="1 2" id="KW-0238">DNA-binding</keyword>
<dbReference type="PANTHER" id="PTHR24331:SF4">
    <property type="entry name" value="HOMEOBOX PROTEIN DBX2"/>
    <property type="match status" value="1"/>
</dbReference>
<dbReference type="CDD" id="cd00086">
    <property type="entry name" value="homeodomain"/>
    <property type="match status" value="1"/>
</dbReference>
<dbReference type="InterPro" id="IPR009057">
    <property type="entry name" value="Homeodomain-like_sf"/>
</dbReference>
<comment type="subcellular location">
    <subcellularLocation>
        <location evidence="1 2">Nucleus</location>
    </subcellularLocation>
</comment>
<reference evidence="5" key="1">
    <citation type="submission" date="2020-10" db="EMBL/GenBank/DDBJ databases">
        <title>Feather gene expression reveals the developmental basis of iridescence in African starlings.</title>
        <authorList>
            <person name="Rubenstein D.R."/>
        </authorList>
    </citation>
    <scope>NUCLEOTIDE SEQUENCE</scope>
    <source>
        <strain evidence="5">SS15</strain>
        <tissue evidence="5">Liver</tissue>
    </source>
</reference>